<feature type="compositionally biased region" description="Polar residues" evidence="1">
    <location>
        <begin position="487"/>
        <end position="499"/>
    </location>
</feature>
<evidence type="ECO:0000256" key="1">
    <source>
        <dbReference type="SAM" id="MobiDB-lite"/>
    </source>
</evidence>
<dbReference type="AlphaFoldDB" id="A0A1H9DWZ5"/>
<feature type="region of interest" description="Disordered" evidence="1">
    <location>
        <begin position="177"/>
        <end position="220"/>
    </location>
</feature>
<dbReference type="InterPro" id="IPR038610">
    <property type="entry name" value="FliK-like_C_sf"/>
</dbReference>
<sequence>MQLRLAGETLEFRLPIPVQTGDQLKLLVNAVTPRLELTLLREMPAPPPSPMPPTTTVIPHLVRQWAPLQAAQGPLLASIHHLVQPDNARAAPLPEGVNQALQRLWQVLPTAEQVTTPQGLRQAILNSGLFYEARLVQATGMSTPRMDVAQDLKARLLSLAEQLRALPVIRPRHAAGESVRGPFNELLRPPQQPPQGESPRPSSDAQTRSNPNRSPGPILTSEQARDLARMLARNLTSEQARDLARTLARNLTSEQVRHLINAQLRTLNSPHHPQLRTLNNQQARELTGALSRTLPRDPPRTLPLPERGATPERTLASRGRLPAGDIPPPLKHSNPVPQARAPVAPVAMLMREPLLDLLRQQVEQSMARLVIHQLSARDSTDDSPLPRWLLELALRGEQGVDVVHMRLDRDARRNKDQEDADDYAWKADLAMDLPELGPLRIRVMVRENSVSIQFWAVSATTQQHIDQALPQLKTHLESRNLEVQGLTCRQGTPPNTQPGRQDGDDALIDSHA</sequence>
<feature type="compositionally biased region" description="Polar residues" evidence="1">
    <location>
        <begin position="200"/>
        <end position="213"/>
    </location>
</feature>
<name>A0A1H9DWZ5_9GAMM</name>
<proteinExistence type="predicted"/>
<dbReference type="EMBL" id="FOFO01000019">
    <property type="protein sequence ID" value="SEQ17268.1"/>
    <property type="molecule type" value="Genomic_DNA"/>
</dbReference>
<dbReference type="CDD" id="cd17470">
    <property type="entry name" value="T3SS_Flik_C"/>
    <property type="match status" value="1"/>
</dbReference>
<evidence type="ECO:0000259" key="2">
    <source>
        <dbReference type="Pfam" id="PF02120"/>
    </source>
</evidence>
<dbReference type="Pfam" id="PF02120">
    <property type="entry name" value="Flg_hook"/>
    <property type="match status" value="1"/>
</dbReference>
<organism evidence="3 4">
    <name type="scientific">Ectothiorhodospira magna</name>
    <dbReference type="NCBI Taxonomy" id="867345"/>
    <lineage>
        <taxon>Bacteria</taxon>
        <taxon>Pseudomonadati</taxon>
        <taxon>Pseudomonadota</taxon>
        <taxon>Gammaproteobacteria</taxon>
        <taxon>Chromatiales</taxon>
        <taxon>Ectothiorhodospiraceae</taxon>
        <taxon>Ectothiorhodospira</taxon>
    </lineage>
</organism>
<feature type="region of interest" description="Disordered" evidence="1">
    <location>
        <begin position="487"/>
        <end position="512"/>
    </location>
</feature>
<evidence type="ECO:0000313" key="4">
    <source>
        <dbReference type="Proteomes" id="UP000199496"/>
    </source>
</evidence>
<feature type="domain" description="Flagellar hook-length control protein-like C-terminal" evidence="2">
    <location>
        <begin position="415"/>
        <end position="496"/>
    </location>
</feature>
<protein>
    <submittedName>
        <fullName evidence="3">Hook-length control protein FliK</fullName>
    </submittedName>
</protein>
<feature type="region of interest" description="Disordered" evidence="1">
    <location>
        <begin position="289"/>
        <end position="337"/>
    </location>
</feature>
<dbReference type="Gene3D" id="3.30.750.140">
    <property type="match status" value="1"/>
</dbReference>
<evidence type="ECO:0000313" key="3">
    <source>
        <dbReference type="EMBL" id="SEQ17268.1"/>
    </source>
</evidence>
<dbReference type="STRING" id="867345.SAMN05421693_11913"/>
<dbReference type="InterPro" id="IPR021136">
    <property type="entry name" value="Flagellar_hook_control-like_C"/>
</dbReference>
<dbReference type="Proteomes" id="UP000199496">
    <property type="component" value="Unassembled WGS sequence"/>
</dbReference>
<gene>
    <name evidence="3" type="ORF">SAMN05421693_11913</name>
</gene>
<accession>A0A1H9DWZ5</accession>
<reference evidence="3 4" key="1">
    <citation type="submission" date="2016-10" db="EMBL/GenBank/DDBJ databases">
        <authorList>
            <person name="de Groot N.N."/>
        </authorList>
    </citation>
    <scope>NUCLEOTIDE SEQUENCE [LARGE SCALE GENOMIC DNA]</scope>
    <source>
        <strain evidence="3 4">B7-7</strain>
    </source>
</reference>
<keyword evidence="4" id="KW-1185">Reference proteome</keyword>